<keyword evidence="2" id="KW-0472">Membrane</keyword>
<feature type="region of interest" description="Disordered" evidence="1">
    <location>
        <begin position="148"/>
        <end position="179"/>
    </location>
</feature>
<accession>A0AAV3ZZJ0</accession>
<protein>
    <submittedName>
        <fullName evidence="3">Uncharacterized protein</fullName>
    </submittedName>
</protein>
<feature type="region of interest" description="Disordered" evidence="1">
    <location>
        <begin position="237"/>
        <end position="291"/>
    </location>
</feature>
<evidence type="ECO:0000313" key="3">
    <source>
        <dbReference type="EMBL" id="GFO00308.1"/>
    </source>
</evidence>
<name>A0AAV3ZZJ0_9GAST</name>
<evidence type="ECO:0000256" key="1">
    <source>
        <dbReference type="SAM" id="MobiDB-lite"/>
    </source>
</evidence>
<comment type="caution">
    <text evidence="3">The sequence shown here is derived from an EMBL/GenBank/DDBJ whole genome shotgun (WGS) entry which is preliminary data.</text>
</comment>
<sequence>MFSKLNQLLEQYGECAGETPHLCVYNGMCYGHTEFCHKDEDKIQPCLSDDQGLDWCKMHYNNISMMPSPQCLKACLVKYNLTELTSVPRQENFGQQISECGISDCFTVNGIIVIMALLIIFLVVSIMLNIMLCIRRHTGKLTFKAENKRKDEPIENPTVERLDQMQPNHDGEQGHENGTLLGFLLHGDPGHPPIGTVPLGVINIPWSDSNRLLGRDASPIEDEDQVPQGHEFEPNIGEEAAASESSGRSSSATVSGTTDNTSSLPSPLPECNEIGNRAMCTPKTAYDHAST</sequence>
<feature type="compositionally biased region" description="Basic and acidic residues" evidence="1">
    <location>
        <begin position="148"/>
        <end position="175"/>
    </location>
</feature>
<dbReference type="AlphaFoldDB" id="A0AAV3ZZJ0"/>
<keyword evidence="4" id="KW-1185">Reference proteome</keyword>
<feature type="compositionally biased region" description="Low complexity" evidence="1">
    <location>
        <begin position="237"/>
        <end position="258"/>
    </location>
</feature>
<organism evidence="3 4">
    <name type="scientific">Plakobranchus ocellatus</name>
    <dbReference type="NCBI Taxonomy" id="259542"/>
    <lineage>
        <taxon>Eukaryota</taxon>
        <taxon>Metazoa</taxon>
        <taxon>Spiralia</taxon>
        <taxon>Lophotrochozoa</taxon>
        <taxon>Mollusca</taxon>
        <taxon>Gastropoda</taxon>
        <taxon>Heterobranchia</taxon>
        <taxon>Euthyneura</taxon>
        <taxon>Panpulmonata</taxon>
        <taxon>Sacoglossa</taxon>
        <taxon>Placobranchoidea</taxon>
        <taxon>Plakobranchidae</taxon>
        <taxon>Plakobranchus</taxon>
    </lineage>
</organism>
<reference evidence="3 4" key="1">
    <citation type="journal article" date="2021" name="Elife">
        <title>Chloroplast acquisition without the gene transfer in kleptoplastic sea slugs, Plakobranchus ocellatus.</title>
        <authorList>
            <person name="Maeda T."/>
            <person name="Takahashi S."/>
            <person name="Yoshida T."/>
            <person name="Shimamura S."/>
            <person name="Takaki Y."/>
            <person name="Nagai Y."/>
            <person name="Toyoda A."/>
            <person name="Suzuki Y."/>
            <person name="Arimoto A."/>
            <person name="Ishii H."/>
            <person name="Satoh N."/>
            <person name="Nishiyama T."/>
            <person name="Hasebe M."/>
            <person name="Maruyama T."/>
            <person name="Minagawa J."/>
            <person name="Obokata J."/>
            <person name="Shigenobu S."/>
        </authorList>
    </citation>
    <scope>NUCLEOTIDE SEQUENCE [LARGE SCALE GENOMIC DNA]</scope>
</reference>
<proteinExistence type="predicted"/>
<evidence type="ECO:0000256" key="2">
    <source>
        <dbReference type="SAM" id="Phobius"/>
    </source>
</evidence>
<evidence type="ECO:0000313" key="4">
    <source>
        <dbReference type="Proteomes" id="UP000735302"/>
    </source>
</evidence>
<feature type="transmembrane region" description="Helical" evidence="2">
    <location>
        <begin position="110"/>
        <end position="134"/>
    </location>
</feature>
<keyword evidence="2" id="KW-0812">Transmembrane</keyword>
<dbReference type="Proteomes" id="UP000735302">
    <property type="component" value="Unassembled WGS sequence"/>
</dbReference>
<keyword evidence="2" id="KW-1133">Transmembrane helix</keyword>
<dbReference type="EMBL" id="BLXT01003068">
    <property type="protein sequence ID" value="GFO00308.1"/>
    <property type="molecule type" value="Genomic_DNA"/>
</dbReference>
<gene>
    <name evidence="3" type="ORF">PoB_002681300</name>
</gene>